<dbReference type="OrthoDB" id="9761456at2"/>
<feature type="binding site" evidence="8">
    <location>
        <position position="47"/>
    </location>
    <ligand>
        <name>ATP</name>
        <dbReference type="ChEBI" id="CHEBI:30616"/>
    </ligand>
</feature>
<evidence type="ECO:0000256" key="6">
    <source>
        <dbReference type="ARBA" id="ARBA00022840"/>
    </source>
</evidence>
<dbReference type="PIRSF" id="PIRSF015589">
    <property type="entry name" value="PP_kinase"/>
    <property type="match status" value="1"/>
</dbReference>
<keyword evidence="4 8" id="KW-0547">Nucleotide-binding</keyword>
<dbReference type="PANTHER" id="PTHR30218:SF0">
    <property type="entry name" value="POLYPHOSPHATE KINASE"/>
    <property type="match status" value="1"/>
</dbReference>
<dbReference type="InterPro" id="IPR036832">
    <property type="entry name" value="PPK_N_dom_sf"/>
</dbReference>
<evidence type="ECO:0000313" key="15">
    <source>
        <dbReference type="Proteomes" id="UP000371977"/>
    </source>
</evidence>
<feature type="binding site" evidence="8">
    <location>
        <position position="460"/>
    </location>
    <ligand>
        <name>ATP</name>
        <dbReference type="ChEBI" id="CHEBI:30616"/>
    </ligand>
</feature>
<accession>A0A6C2C5D5</accession>
<feature type="domain" description="Polyphosphate kinase middle" evidence="10">
    <location>
        <begin position="123"/>
        <end position="297"/>
    </location>
</feature>
<dbReference type="GO" id="GO:0008976">
    <property type="term" value="F:polyphosphate kinase activity"/>
    <property type="evidence" value="ECO:0007669"/>
    <property type="project" value="UniProtKB-UniRule"/>
</dbReference>
<sequence length="697" mass="79463">MEEIKAEYYTNREISWLAFNERVLEEARDESNPLYERARFLAITQSNMDEWFQVRVASLYQMRHVTDKADVTGLTPEEQLKAVLTLAEQQVKAQYKLLNKEILPALNKDGLTVLSAKELTNQQKSELAPYFHTSVFPILTPMADDQTRPFPFLASESINLVVRLERSGQERLAIVQVPAILPRVVAIPESAGQFILLEELIKAFIDELFLGHTVKGVSSFHILRDMELDVADDDAPNMLAEVQQRLFERERGMVIRLVHEQGMTKRVVERLAVALGISQNRLYRVDGPVDLSFLSELVKFGKDKDARFEPFEEYLDERLSDQRIFEAIAEGDILLHHPFDSFQPVVNLIQQAALDQNVLAIKMTLYRVSGNSPIIKALGAAARAGKQVTALVEVKARFDEENNVHWAKELEEQGVHVTYGLKGLKVHAKATLIVRSEGDDIKRYVHLATGNYNDTTAHFYTDLGLLTTNAELGRDVASVFNVLTGYSDPDYFNALYMSPDGIRDALIERLELARKAVKKGQQVKVRFKANSLSDKAMIDEIFKASADGVNVEMIIRGITMMKPNVPKISERVEIHSIVGRFLEHSRIYIFEIDGKQEVFLSSADLMSRNLSRRVELMFPILDETLAKRVVEIFDQLWADNVKTRVLQNNDGWLKINRRNTETVNAQERFIDESRTKIMRQREQQKLTNAKSAFEPVK</sequence>
<dbReference type="InterPro" id="IPR041108">
    <property type="entry name" value="PP_kinase_C_1"/>
</dbReference>
<evidence type="ECO:0000259" key="13">
    <source>
        <dbReference type="Pfam" id="PF17941"/>
    </source>
</evidence>
<dbReference type="SUPFAM" id="SSF140356">
    <property type="entry name" value="PPK N-terminal domain-like"/>
    <property type="match status" value="1"/>
</dbReference>
<dbReference type="InterPro" id="IPR024953">
    <property type="entry name" value="PP_kinase_middle"/>
</dbReference>
<comment type="cofactor">
    <cofactor evidence="8">
        <name>Mg(2+)</name>
        <dbReference type="ChEBI" id="CHEBI:18420"/>
    </cofactor>
</comment>
<feature type="domain" description="Polyphosphate kinase N-terminal" evidence="11">
    <location>
        <begin position="9"/>
        <end position="113"/>
    </location>
</feature>
<dbReference type="PANTHER" id="PTHR30218">
    <property type="entry name" value="POLYPHOSPHATE KINASE"/>
    <property type="match status" value="1"/>
</dbReference>
<dbReference type="Pfam" id="PF13089">
    <property type="entry name" value="PP_kinase_N"/>
    <property type="match status" value="1"/>
</dbReference>
<proteinExistence type="inferred from homology"/>
<keyword evidence="3 8" id="KW-0479">Metal-binding</keyword>
<evidence type="ECO:0000259" key="10">
    <source>
        <dbReference type="Pfam" id="PF02503"/>
    </source>
</evidence>
<comment type="PTM">
    <text evidence="8 9">An intermediate of this reaction is the autophosphorylated ppk in which a phosphate is covalently linked to a histidine residue through a N-P bond.</text>
</comment>
<dbReference type="Gene3D" id="1.20.58.310">
    <property type="entry name" value="Polyphosphate kinase N-terminal domain"/>
    <property type="match status" value="1"/>
</dbReference>
<dbReference type="EC" id="2.7.4.1" evidence="8 9"/>
<dbReference type="NCBIfam" id="NF003917">
    <property type="entry name" value="PRK05443.1-1"/>
    <property type="match status" value="1"/>
</dbReference>
<evidence type="ECO:0000256" key="4">
    <source>
        <dbReference type="ARBA" id="ARBA00022741"/>
    </source>
</evidence>
<dbReference type="InterPro" id="IPR036830">
    <property type="entry name" value="PP_kinase_middle_dom_sf"/>
</dbReference>
<comment type="catalytic activity">
    <reaction evidence="8 9">
        <text>[phosphate](n) + ATP = [phosphate](n+1) + ADP</text>
        <dbReference type="Rhea" id="RHEA:19573"/>
        <dbReference type="Rhea" id="RHEA-COMP:9859"/>
        <dbReference type="Rhea" id="RHEA-COMP:14280"/>
        <dbReference type="ChEBI" id="CHEBI:16838"/>
        <dbReference type="ChEBI" id="CHEBI:30616"/>
        <dbReference type="ChEBI" id="CHEBI:456216"/>
        <dbReference type="EC" id="2.7.4.1"/>
    </reaction>
</comment>
<evidence type="ECO:0000256" key="7">
    <source>
        <dbReference type="ARBA" id="ARBA00022842"/>
    </source>
</evidence>
<name>A0A6C2C5D5_9LACO</name>
<evidence type="ECO:0000259" key="11">
    <source>
        <dbReference type="Pfam" id="PF13089"/>
    </source>
</evidence>
<evidence type="ECO:0000256" key="2">
    <source>
        <dbReference type="ARBA" id="ARBA00022679"/>
    </source>
</evidence>
<dbReference type="AlphaFoldDB" id="A0A6C2C5D5"/>
<reference evidence="14 15" key="1">
    <citation type="submission" date="2019-01" db="EMBL/GenBank/DDBJ databases">
        <title>Weissella sp. nov., a novel lactic acid bacterium isolated from animal feces.</title>
        <authorList>
            <person name="Wang L.-T."/>
        </authorList>
    </citation>
    <scope>NUCLEOTIDE SEQUENCE [LARGE SCALE GENOMIC DNA]</scope>
    <source>
        <strain evidence="14 15">8H-2</strain>
    </source>
</reference>
<evidence type="ECO:0000313" key="14">
    <source>
        <dbReference type="EMBL" id="TYC48922.1"/>
    </source>
</evidence>
<dbReference type="NCBIfam" id="NF003921">
    <property type="entry name" value="PRK05443.2-2"/>
    <property type="match status" value="1"/>
</dbReference>
<protein>
    <recommendedName>
        <fullName evidence="8 9">Polyphosphate kinase</fullName>
        <ecNumber evidence="8 9">2.7.4.1</ecNumber>
    </recommendedName>
    <alternativeName>
        <fullName evidence="8">ATP-polyphosphate phosphotransferase</fullName>
    </alternativeName>
    <alternativeName>
        <fullName evidence="8">Polyphosphoric acid kinase</fullName>
    </alternativeName>
</protein>
<feature type="binding site" evidence="8">
    <location>
        <position position="367"/>
    </location>
    <ligand>
        <name>Mg(2+)</name>
        <dbReference type="ChEBI" id="CHEBI:18420"/>
    </ligand>
</feature>
<keyword evidence="5 8" id="KW-0418">Kinase</keyword>
<keyword evidence="7 8" id="KW-0460">Magnesium</keyword>
<dbReference type="GO" id="GO:0005524">
    <property type="term" value="F:ATP binding"/>
    <property type="evidence" value="ECO:0007669"/>
    <property type="project" value="UniProtKB-KW"/>
</dbReference>
<keyword evidence="15" id="KW-1185">Reference proteome</keyword>
<dbReference type="Pfam" id="PF17941">
    <property type="entry name" value="PP_kinase_C_1"/>
    <property type="match status" value="1"/>
</dbReference>
<dbReference type="InterPro" id="IPR025200">
    <property type="entry name" value="PPK_C_dom2"/>
</dbReference>
<feature type="binding site" evidence="8">
    <location>
        <position position="397"/>
    </location>
    <ligand>
        <name>Mg(2+)</name>
        <dbReference type="ChEBI" id="CHEBI:18420"/>
    </ligand>
</feature>
<dbReference type="Pfam" id="PF02503">
    <property type="entry name" value="PP_kinase"/>
    <property type="match status" value="1"/>
</dbReference>
<dbReference type="Pfam" id="PF13090">
    <property type="entry name" value="PP_kinase_C"/>
    <property type="match status" value="1"/>
</dbReference>
<evidence type="ECO:0000256" key="9">
    <source>
        <dbReference type="RuleBase" id="RU003800"/>
    </source>
</evidence>
<dbReference type="SUPFAM" id="SSF143724">
    <property type="entry name" value="PHP14-like"/>
    <property type="match status" value="1"/>
</dbReference>
<evidence type="ECO:0000256" key="5">
    <source>
        <dbReference type="ARBA" id="ARBA00022777"/>
    </source>
</evidence>
<comment type="caution">
    <text evidence="14">The sequence shown here is derived from an EMBL/GenBank/DDBJ whole genome shotgun (WGS) entry which is preliminary data.</text>
</comment>
<dbReference type="RefSeq" id="WP_148622784.1">
    <property type="nucleotide sequence ID" value="NZ_SDGZ01000015.1"/>
</dbReference>
<dbReference type="NCBIfam" id="NF003920">
    <property type="entry name" value="PRK05443.2-1"/>
    <property type="match status" value="1"/>
</dbReference>
<dbReference type="GO" id="GO:0006799">
    <property type="term" value="P:polyphosphate biosynthetic process"/>
    <property type="evidence" value="ECO:0007669"/>
    <property type="project" value="UniProtKB-UniRule"/>
</dbReference>
<feature type="domain" description="Polyphosphate kinase C-terminal" evidence="12">
    <location>
        <begin position="495"/>
        <end position="666"/>
    </location>
</feature>
<dbReference type="NCBIfam" id="TIGR03705">
    <property type="entry name" value="poly_P_kin"/>
    <property type="match status" value="1"/>
</dbReference>
<comment type="function">
    <text evidence="8 9">Catalyzes the reversible transfer of the terminal phosphate of ATP to form a long-chain polyphosphate (polyP).</text>
</comment>
<keyword evidence="2 8" id="KW-0808">Transferase</keyword>
<dbReference type="NCBIfam" id="NF003918">
    <property type="entry name" value="PRK05443.1-2"/>
    <property type="match status" value="1"/>
</dbReference>
<feature type="domain" description="Polyphosphate kinase C-terminal" evidence="13">
    <location>
        <begin position="324"/>
        <end position="488"/>
    </location>
</feature>
<evidence type="ECO:0000256" key="3">
    <source>
        <dbReference type="ARBA" id="ARBA00022723"/>
    </source>
</evidence>
<organism evidence="14 15">
    <name type="scientific">Weissella muntiaci</name>
    <dbReference type="NCBI Taxonomy" id="2508881"/>
    <lineage>
        <taxon>Bacteria</taxon>
        <taxon>Bacillati</taxon>
        <taxon>Bacillota</taxon>
        <taxon>Bacilli</taxon>
        <taxon>Lactobacillales</taxon>
        <taxon>Lactobacillaceae</taxon>
        <taxon>Weissella</taxon>
    </lineage>
</organism>
<dbReference type="HAMAP" id="MF_00347">
    <property type="entry name" value="Polyphosphate_kinase"/>
    <property type="match status" value="1"/>
</dbReference>
<dbReference type="SUPFAM" id="SSF56024">
    <property type="entry name" value="Phospholipase D/nuclease"/>
    <property type="match status" value="2"/>
</dbReference>
<dbReference type="CDD" id="cd09165">
    <property type="entry name" value="PLDc_PaPPK1_C1_like"/>
    <property type="match status" value="1"/>
</dbReference>
<comment type="similarity">
    <text evidence="8 9">Belongs to the polyphosphate kinase 1 (PPK1) family.</text>
</comment>
<evidence type="ECO:0000256" key="1">
    <source>
        <dbReference type="ARBA" id="ARBA00022553"/>
    </source>
</evidence>
<feature type="binding site" evidence="8">
    <location>
        <position position="584"/>
    </location>
    <ligand>
        <name>ATP</name>
        <dbReference type="ChEBI" id="CHEBI:30616"/>
    </ligand>
</feature>
<keyword evidence="1 8" id="KW-0597">Phosphoprotein</keyword>
<dbReference type="Proteomes" id="UP000371977">
    <property type="component" value="Unassembled WGS sequence"/>
</dbReference>
<evidence type="ECO:0000256" key="8">
    <source>
        <dbReference type="HAMAP-Rule" id="MF_00347"/>
    </source>
</evidence>
<dbReference type="InterPro" id="IPR003414">
    <property type="entry name" value="PP_kinase"/>
</dbReference>
<keyword evidence="6 8" id="KW-0067">ATP-binding</keyword>
<dbReference type="GO" id="GO:0009358">
    <property type="term" value="C:polyphosphate kinase complex"/>
    <property type="evidence" value="ECO:0007669"/>
    <property type="project" value="InterPro"/>
</dbReference>
<gene>
    <name evidence="8" type="primary">ppk</name>
    <name evidence="14" type="ORF">ESZ50_06595</name>
</gene>
<dbReference type="EMBL" id="SDGZ01000015">
    <property type="protein sequence ID" value="TYC48922.1"/>
    <property type="molecule type" value="Genomic_DNA"/>
</dbReference>
<feature type="active site" description="Phosphohistidine intermediate" evidence="8">
    <location>
        <position position="427"/>
    </location>
</feature>
<dbReference type="Gene3D" id="3.30.870.10">
    <property type="entry name" value="Endonuclease Chain A"/>
    <property type="match status" value="2"/>
</dbReference>
<dbReference type="Gene3D" id="3.30.1840.10">
    <property type="entry name" value="Polyphosphate kinase middle domain"/>
    <property type="match status" value="1"/>
</dbReference>
<dbReference type="InterPro" id="IPR025198">
    <property type="entry name" value="PPK_N_dom"/>
</dbReference>
<dbReference type="FunFam" id="3.30.870.10:FF:000001">
    <property type="entry name" value="Polyphosphate kinase"/>
    <property type="match status" value="1"/>
</dbReference>
<feature type="binding site" evidence="8">
    <location>
        <position position="556"/>
    </location>
    <ligand>
        <name>ATP</name>
        <dbReference type="ChEBI" id="CHEBI:30616"/>
    </ligand>
</feature>
<evidence type="ECO:0000259" key="12">
    <source>
        <dbReference type="Pfam" id="PF13090"/>
    </source>
</evidence>
<dbReference type="GO" id="GO:0046872">
    <property type="term" value="F:metal ion binding"/>
    <property type="evidence" value="ECO:0007669"/>
    <property type="project" value="UniProtKB-KW"/>
</dbReference>